<dbReference type="InterPro" id="IPR016601">
    <property type="entry name" value="UCP012637"/>
</dbReference>
<dbReference type="InterPro" id="IPR058323">
    <property type="entry name" value="DUF8010"/>
</dbReference>
<gene>
    <name evidence="3" type="ORF">CBI38_10995</name>
</gene>
<reference evidence="3 4" key="1">
    <citation type="submission" date="2017-05" db="EMBL/GenBank/DDBJ databases">
        <title>Isolation of Rhodococcus sp. S2-17 biodegrading of BP-3.</title>
        <authorList>
            <person name="Lee Y."/>
            <person name="Kim K.H."/>
            <person name="Chun B.H."/>
            <person name="Jung H.S."/>
            <person name="Jeon C.O."/>
        </authorList>
    </citation>
    <scope>NUCLEOTIDE SEQUENCE [LARGE SCALE GENOMIC DNA]</scope>
    <source>
        <strain evidence="3 4">S2-17</strain>
    </source>
</reference>
<dbReference type="OrthoDB" id="5178111at2"/>
<dbReference type="Pfam" id="PF26572">
    <property type="entry name" value="DUF8185"/>
    <property type="match status" value="1"/>
</dbReference>
<sequence>MHERTLSIPDSTERGDLATFVARVVRLDESAVVRLRQRGANRLTVWAATGFDVLAVRTVDGSVSPDDTSAAGDQLLTALRSVNAGDIDPGYSMDSAWRGALPPAEGFVHIDDVPARVLVDLAQRGAALAQEHGSSQGPPASLLDQEVLQVHGAGQTVGVAMRVVFALTALGFIPHAGSDRLTADIDLARIDASELVRVRATASWLRVDARFGSVYRHRGGTIPLSVIR</sequence>
<accession>A0A2S2BTS5</accession>
<dbReference type="Pfam" id="PF26035">
    <property type="entry name" value="DUF8010"/>
    <property type="match status" value="1"/>
</dbReference>
<evidence type="ECO:0000259" key="1">
    <source>
        <dbReference type="Pfam" id="PF26035"/>
    </source>
</evidence>
<evidence type="ECO:0000259" key="2">
    <source>
        <dbReference type="Pfam" id="PF26572"/>
    </source>
</evidence>
<organism evidence="3 4">
    <name type="scientific">Rhodococcus oxybenzonivorans</name>
    <dbReference type="NCBI Taxonomy" id="1990687"/>
    <lineage>
        <taxon>Bacteria</taxon>
        <taxon>Bacillati</taxon>
        <taxon>Actinomycetota</taxon>
        <taxon>Actinomycetes</taxon>
        <taxon>Mycobacteriales</taxon>
        <taxon>Nocardiaceae</taxon>
        <taxon>Rhodococcus</taxon>
    </lineage>
</organism>
<dbReference type="AlphaFoldDB" id="A0A2S2BTS5"/>
<feature type="domain" description="DUF8010" evidence="1">
    <location>
        <begin position="1"/>
        <end position="99"/>
    </location>
</feature>
<evidence type="ECO:0000313" key="4">
    <source>
        <dbReference type="Proteomes" id="UP000245711"/>
    </source>
</evidence>
<dbReference type="KEGG" id="roz:CBI38_10995"/>
<dbReference type="PIRSF" id="PIRSF012637">
    <property type="entry name" value="UCP012637"/>
    <property type="match status" value="1"/>
</dbReference>
<evidence type="ECO:0000313" key="3">
    <source>
        <dbReference type="EMBL" id="AWK72027.1"/>
    </source>
</evidence>
<dbReference type="EMBL" id="CP021354">
    <property type="protein sequence ID" value="AWK72027.1"/>
    <property type="molecule type" value="Genomic_DNA"/>
</dbReference>
<keyword evidence="4" id="KW-1185">Reference proteome</keyword>
<dbReference type="RefSeq" id="WP_109328824.1">
    <property type="nucleotide sequence ID" value="NZ_CP021354.1"/>
</dbReference>
<feature type="domain" description="DUF8185" evidence="2">
    <location>
        <begin position="102"/>
        <end position="220"/>
    </location>
</feature>
<name>A0A2S2BTS5_9NOCA</name>
<dbReference type="Proteomes" id="UP000245711">
    <property type="component" value="Chromosome"/>
</dbReference>
<dbReference type="InterPro" id="IPR058498">
    <property type="entry name" value="DUF8185"/>
</dbReference>
<protein>
    <submittedName>
        <fullName evidence="3">Uncharacterized protein</fullName>
    </submittedName>
</protein>
<proteinExistence type="predicted"/>